<dbReference type="RefSeq" id="WP_157495844.1">
    <property type="nucleotide sequence ID" value="NZ_BJUG01000009.1"/>
</dbReference>
<proteinExistence type="predicted"/>
<keyword evidence="1" id="KW-0812">Transmembrane</keyword>
<dbReference type="EMBL" id="BJUG01000009">
    <property type="protein sequence ID" value="GEK37474.1"/>
    <property type="molecule type" value="Genomic_DNA"/>
</dbReference>
<organism evidence="2 3">
    <name type="scientific">Enterococcus thailandicus</name>
    <dbReference type="NCBI Taxonomy" id="417368"/>
    <lineage>
        <taxon>Bacteria</taxon>
        <taxon>Bacillati</taxon>
        <taxon>Bacillota</taxon>
        <taxon>Bacilli</taxon>
        <taxon>Lactobacillales</taxon>
        <taxon>Enterococcaceae</taxon>
        <taxon>Enterococcus</taxon>
    </lineage>
</organism>
<keyword evidence="1" id="KW-0472">Membrane</keyword>
<evidence type="ECO:0000256" key="1">
    <source>
        <dbReference type="SAM" id="Phobius"/>
    </source>
</evidence>
<reference evidence="2 3" key="1">
    <citation type="submission" date="2019-07" db="EMBL/GenBank/DDBJ databases">
        <title>Whole genome shotgun sequence of Enterococcus thailandicus NBRC 101867.</title>
        <authorList>
            <person name="Hosoyama A."/>
            <person name="Uohara A."/>
            <person name="Ohji S."/>
            <person name="Ichikawa N."/>
        </authorList>
    </citation>
    <scope>NUCLEOTIDE SEQUENCE [LARGE SCALE GENOMIC DNA]</scope>
    <source>
        <strain evidence="2 3">NBRC 101867</strain>
    </source>
</reference>
<evidence type="ECO:0000313" key="3">
    <source>
        <dbReference type="Proteomes" id="UP000321361"/>
    </source>
</evidence>
<evidence type="ECO:0000313" key="2">
    <source>
        <dbReference type="EMBL" id="GEK37474.1"/>
    </source>
</evidence>
<gene>
    <name evidence="2" type="ORF">ETH01_17610</name>
</gene>
<feature type="transmembrane region" description="Helical" evidence="1">
    <location>
        <begin position="37"/>
        <end position="55"/>
    </location>
</feature>
<dbReference type="GeneID" id="77488465"/>
<dbReference type="Proteomes" id="UP000321361">
    <property type="component" value="Unassembled WGS sequence"/>
</dbReference>
<keyword evidence="1" id="KW-1133">Transmembrane helix</keyword>
<sequence length="56" mass="6179">MLVLLLIAILLIIVSSYILSSEAFVDAKTIVRDPRKIMSFAKAFCLAAFALFFGLI</sequence>
<protein>
    <submittedName>
        <fullName evidence="2">Uncharacterized protein</fullName>
    </submittedName>
</protein>
<accession>A0A510WE76</accession>
<name>A0A510WE76_ENTTH</name>
<dbReference type="AlphaFoldDB" id="A0A510WE76"/>
<comment type="caution">
    <text evidence="2">The sequence shown here is derived from an EMBL/GenBank/DDBJ whole genome shotgun (WGS) entry which is preliminary data.</text>
</comment>